<organism evidence="1 2">
    <name type="scientific">Daphnia magna</name>
    <dbReference type="NCBI Taxonomy" id="35525"/>
    <lineage>
        <taxon>Eukaryota</taxon>
        <taxon>Metazoa</taxon>
        <taxon>Ecdysozoa</taxon>
        <taxon>Arthropoda</taxon>
        <taxon>Crustacea</taxon>
        <taxon>Branchiopoda</taxon>
        <taxon>Diplostraca</taxon>
        <taxon>Cladocera</taxon>
        <taxon>Anomopoda</taxon>
        <taxon>Daphniidae</taxon>
        <taxon>Daphnia</taxon>
    </lineage>
</organism>
<protein>
    <submittedName>
        <fullName evidence="1">Uncharacterized protein</fullName>
    </submittedName>
</protein>
<gene>
    <name evidence="1" type="ORF">OUZ56_027693</name>
</gene>
<sequence length="71" mass="8113">MYAIILLLDGSKHRCAHRNLNASAEELTGYAQHSVDRTETKPILGRRDKETTTKRGIWARSILIHRLSWGV</sequence>
<name>A0ABR0B1M8_9CRUS</name>
<accession>A0ABR0B1M8</accession>
<evidence type="ECO:0000313" key="1">
    <source>
        <dbReference type="EMBL" id="KAK4035605.1"/>
    </source>
</evidence>
<keyword evidence="2" id="KW-1185">Reference proteome</keyword>
<dbReference type="Proteomes" id="UP001234178">
    <property type="component" value="Unassembled WGS sequence"/>
</dbReference>
<evidence type="ECO:0000313" key="2">
    <source>
        <dbReference type="Proteomes" id="UP001234178"/>
    </source>
</evidence>
<comment type="caution">
    <text evidence="1">The sequence shown here is derived from an EMBL/GenBank/DDBJ whole genome shotgun (WGS) entry which is preliminary data.</text>
</comment>
<dbReference type="EMBL" id="JAOYFB010000040">
    <property type="protein sequence ID" value="KAK4035605.1"/>
    <property type="molecule type" value="Genomic_DNA"/>
</dbReference>
<reference evidence="1 2" key="1">
    <citation type="journal article" date="2023" name="Nucleic Acids Res.">
        <title>The hologenome of Daphnia magna reveals possible DNA methylation and microbiome-mediated evolution of the host genome.</title>
        <authorList>
            <person name="Chaturvedi A."/>
            <person name="Li X."/>
            <person name="Dhandapani V."/>
            <person name="Marshall H."/>
            <person name="Kissane S."/>
            <person name="Cuenca-Cambronero M."/>
            <person name="Asole G."/>
            <person name="Calvet F."/>
            <person name="Ruiz-Romero M."/>
            <person name="Marangio P."/>
            <person name="Guigo R."/>
            <person name="Rago D."/>
            <person name="Mirbahai L."/>
            <person name="Eastwood N."/>
            <person name="Colbourne J.K."/>
            <person name="Zhou J."/>
            <person name="Mallon E."/>
            <person name="Orsini L."/>
        </authorList>
    </citation>
    <scope>NUCLEOTIDE SEQUENCE [LARGE SCALE GENOMIC DNA]</scope>
    <source>
        <strain evidence="1">LRV0_1</strain>
    </source>
</reference>
<proteinExistence type="predicted"/>